<dbReference type="InterPro" id="IPR013320">
    <property type="entry name" value="ConA-like_dom_sf"/>
</dbReference>
<organism evidence="2 3">
    <name type="scientific">Genlisea aurea</name>
    <dbReference type="NCBI Taxonomy" id="192259"/>
    <lineage>
        <taxon>Eukaryota</taxon>
        <taxon>Viridiplantae</taxon>
        <taxon>Streptophyta</taxon>
        <taxon>Embryophyta</taxon>
        <taxon>Tracheophyta</taxon>
        <taxon>Spermatophyta</taxon>
        <taxon>Magnoliopsida</taxon>
        <taxon>eudicotyledons</taxon>
        <taxon>Gunneridae</taxon>
        <taxon>Pentapetalae</taxon>
        <taxon>asterids</taxon>
        <taxon>lamiids</taxon>
        <taxon>Lamiales</taxon>
        <taxon>Lentibulariaceae</taxon>
        <taxon>Genlisea</taxon>
    </lineage>
</organism>
<accession>S8C8A6</accession>
<feature type="non-terminal residue" evidence="2">
    <location>
        <position position="140"/>
    </location>
</feature>
<dbReference type="Pfam" id="PF00622">
    <property type="entry name" value="SPRY"/>
    <property type="match status" value="1"/>
</dbReference>
<dbReference type="CDD" id="cd12885">
    <property type="entry name" value="SPRY_RanBP_like"/>
    <property type="match status" value="1"/>
</dbReference>
<sequence length="140" mass="14939">LKVESKNDAIPMSVGLCGGGPLQIRVPGSFPGSIGFNSSGSVFLEGAKISDGSEKFTWETRDKVVGCGFDPLRRRVFFTVDGKEVHEIIPRAGDFAAPLYPTVAANVDVTVLVNLGQCPFKYPPANLSRSSNPVSVRTPE</sequence>
<dbReference type="InterPro" id="IPR043136">
    <property type="entry name" value="B30.2/SPRY_sf"/>
</dbReference>
<dbReference type="Proteomes" id="UP000015453">
    <property type="component" value="Unassembled WGS sequence"/>
</dbReference>
<feature type="domain" description="B30.2/SPRY" evidence="1">
    <location>
        <begin position="1"/>
        <end position="120"/>
    </location>
</feature>
<dbReference type="InterPro" id="IPR001870">
    <property type="entry name" value="B30.2/SPRY"/>
</dbReference>
<proteinExistence type="predicted"/>
<protein>
    <recommendedName>
        <fullName evidence="1">B30.2/SPRY domain-containing protein</fullName>
    </recommendedName>
</protein>
<feature type="non-terminal residue" evidence="2">
    <location>
        <position position="1"/>
    </location>
</feature>
<dbReference type="OrthoDB" id="258495at2759"/>
<evidence type="ECO:0000313" key="2">
    <source>
        <dbReference type="EMBL" id="EPS63020.1"/>
    </source>
</evidence>
<dbReference type="PROSITE" id="PS50188">
    <property type="entry name" value="B302_SPRY"/>
    <property type="match status" value="1"/>
</dbReference>
<dbReference type="SUPFAM" id="SSF49899">
    <property type="entry name" value="Concanavalin A-like lectins/glucanases"/>
    <property type="match status" value="1"/>
</dbReference>
<keyword evidence="3" id="KW-1185">Reference proteome</keyword>
<evidence type="ECO:0000259" key="1">
    <source>
        <dbReference type="PROSITE" id="PS50188"/>
    </source>
</evidence>
<reference evidence="2 3" key="1">
    <citation type="journal article" date="2013" name="BMC Genomics">
        <title>The miniature genome of a carnivorous plant Genlisea aurea contains a low number of genes and short non-coding sequences.</title>
        <authorList>
            <person name="Leushkin E.V."/>
            <person name="Sutormin R.A."/>
            <person name="Nabieva E.R."/>
            <person name="Penin A.A."/>
            <person name="Kondrashov A.S."/>
            <person name="Logacheva M.D."/>
        </authorList>
    </citation>
    <scope>NUCLEOTIDE SEQUENCE [LARGE SCALE GENOMIC DNA]</scope>
</reference>
<dbReference type="Gene3D" id="2.60.120.920">
    <property type="match status" value="1"/>
</dbReference>
<dbReference type="AlphaFoldDB" id="S8C8A6"/>
<evidence type="ECO:0000313" key="3">
    <source>
        <dbReference type="Proteomes" id="UP000015453"/>
    </source>
</evidence>
<gene>
    <name evidence="2" type="ORF">M569_11767</name>
</gene>
<dbReference type="EMBL" id="AUSU01005743">
    <property type="protein sequence ID" value="EPS63020.1"/>
    <property type="molecule type" value="Genomic_DNA"/>
</dbReference>
<name>S8C8A6_9LAMI</name>
<comment type="caution">
    <text evidence="2">The sequence shown here is derived from an EMBL/GenBank/DDBJ whole genome shotgun (WGS) entry which is preliminary data.</text>
</comment>
<dbReference type="InterPro" id="IPR044736">
    <property type="entry name" value="Gid1/RanBPM/SPLA_SPRY"/>
</dbReference>
<dbReference type="InterPro" id="IPR003877">
    <property type="entry name" value="SPRY_dom"/>
</dbReference>